<comment type="similarity">
    <text evidence="2">Belongs to the class I fructose-bisphosphate aldolase family.</text>
</comment>
<evidence type="ECO:0000313" key="7">
    <source>
        <dbReference type="EMBL" id="SDC59868.1"/>
    </source>
</evidence>
<dbReference type="Gene3D" id="3.20.20.70">
    <property type="entry name" value="Aldolase class I"/>
    <property type="match status" value="1"/>
</dbReference>
<dbReference type="SUPFAM" id="SSF51569">
    <property type="entry name" value="Aldolase"/>
    <property type="match status" value="1"/>
</dbReference>
<dbReference type="GO" id="GO:0006096">
    <property type="term" value="P:glycolytic process"/>
    <property type="evidence" value="ECO:0007669"/>
    <property type="project" value="UniProtKB-UniPathway"/>
</dbReference>
<reference evidence="8" key="1">
    <citation type="submission" date="2016-10" db="EMBL/GenBank/DDBJ databases">
        <authorList>
            <person name="Varghese N."/>
            <person name="Submissions S."/>
        </authorList>
    </citation>
    <scope>NUCLEOTIDE SEQUENCE [LARGE SCALE GENOMIC DNA]</scope>
    <source>
        <strain evidence="8">DSM 11005</strain>
    </source>
</reference>
<evidence type="ECO:0000256" key="6">
    <source>
        <dbReference type="ARBA" id="ARBA00029799"/>
    </source>
</evidence>
<dbReference type="OrthoDB" id="9813469at2"/>
<organism evidence="7 8">
    <name type="scientific">Succiniclasticum ruminis</name>
    <dbReference type="NCBI Taxonomy" id="40841"/>
    <lineage>
        <taxon>Bacteria</taxon>
        <taxon>Bacillati</taxon>
        <taxon>Bacillota</taxon>
        <taxon>Negativicutes</taxon>
        <taxon>Acidaminococcales</taxon>
        <taxon>Acidaminococcaceae</taxon>
        <taxon>Succiniclasticum</taxon>
    </lineage>
</organism>
<comment type="pathway">
    <text evidence="1">Carbohydrate degradation; glycolysis; D-glyceraldehyde 3-phosphate and glycerone phosphate from D-glucose: step 4/4.</text>
</comment>
<dbReference type="InterPro" id="IPR013785">
    <property type="entry name" value="Aldolase_TIM"/>
</dbReference>
<dbReference type="PANTHER" id="PTHR11627">
    <property type="entry name" value="FRUCTOSE-BISPHOSPHATE ALDOLASE"/>
    <property type="match status" value="1"/>
</dbReference>
<sequence length="296" mass="32765">MNQKQLEKMKNGKGFIAALDQSGGSTPKALRLYGVAESAYSNDEEMFNLVHEMRTRIITSPSFTSDRVLAAILFENTMDRKIEDKFTADYLWDVKGIIPILKIDKGLADLDDGVQMMKPIPGLDKTLARARDERHIFGTKMRSVIKEASESGIKKIVDQQFEIGLQIAAAGLVPIIEPEVDIHCPDKAKAEEILKKDIMEHLAKLPEDTKLMFKLTIPDIPDTYAELIADPRVVRVVALSGGYTREDSNKKLAANHGLIASFSRALSEGLNVNQSAADFDALLKESVDSIYEASIT</sequence>
<evidence type="ECO:0000256" key="5">
    <source>
        <dbReference type="ARBA" id="ARBA00023239"/>
    </source>
</evidence>
<dbReference type="AlphaFoldDB" id="A0A1G6MW85"/>
<dbReference type="InterPro" id="IPR000741">
    <property type="entry name" value="FBA_I"/>
</dbReference>
<keyword evidence="5" id="KW-0456">Lyase</keyword>
<protein>
    <recommendedName>
        <fullName evidence="3">fructose-bisphosphate aldolase</fullName>
        <ecNumber evidence="3">4.1.2.13</ecNumber>
    </recommendedName>
    <alternativeName>
        <fullName evidence="6">Fructose-bisphosphate aldolase class I</fullName>
    </alternativeName>
</protein>
<dbReference type="RefSeq" id="WP_093730731.1">
    <property type="nucleotide sequence ID" value="NZ_FMYW01000011.1"/>
</dbReference>
<name>A0A1G6MW85_9FIRM</name>
<dbReference type="Proteomes" id="UP000198943">
    <property type="component" value="Unassembled WGS sequence"/>
</dbReference>
<evidence type="ECO:0000313" key="8">
    <source>
        <dbReference type="Proteomes" id="UP000198943"/>
    </source>
</evidence>
<keyword evidence="4" id="KW-0324">Glycolysis</keyword>
<dbReference type="EC" id="4.1.2.13" evidence="3"/>
<dbReference type="NCBIfam" id="NF003784">
    <property type="entry name" value="PRK05377.1"/>
    <property type="match status" value="1"/>
</dbReference>
<evidence type="ECO:0000256" key="2">
    <source>
        <dbReference type="ARBA" id="ARBA00010387"/>
    </source>
</evidence>
<keyword evidence="8" id="KW-1185">Reference proteome</keyword>
<dbReference type="GO" id="GO:0004332">
    <property type="term" value="F:fructose-bisphosphate aldolase activity"/>
    <property type="evidence" value="ECO:0007669"/>
    <property type="project" value="UniProtKB-EC"/>
</dbReference>
<proteinExistence type="inferred from homology"/>
<accession>A0A1G6MW85</accession>
<dbReference type="Pfam" id="PF00274">
    <property type="entry name" value="Glycolytic"/>
    <property type="match status" value="1"/>
</dbReference>
<dbReference type="UniPathway" id="UPA00109">
    <property type="reaction ID" value="UER00183"/>
</dbReference>
<evidence type="ECO:0000256" key="4">
    <source>
        <dbReference type="ARBA" id="ARBA00023152"/>
    </source>
</evidence>
<gene>
    <name evidence="7" type="ORF">SAMN04487864_11110</name>
</gene>
<evidence type="ECO:0000256" key="1">
    <source>
        <dbReference type="ARBA" id="ARBA00004714"/>
    </source>
</evidence>
<evidence type="ECO:0000256" key="3">
    <source>
        <dbReference type="ARBA" id="ARBA00013068"/>
    </source>
</evidence>
<dbReference type="EMBL" id="FMYW01000011">
    <property type="protein sequence ID" value="SDC59868.1"/>
    <property type="molecule type" value="Genomic_DNA"/>
</dbReference>